<dbReference type="AlphaFoldDB" id="A0A7W9U5Z6"/>
<feature type="chain" id="PRO_5031450085" evidence="1">
    <location>
        <begin position="23"/>
        <end position="235"/>
    </location>
</feature>
<keyword evidence="1" id="KW-0732">Signal</keyword>
<evidence type="ECO:0000313" key="2">
    <source>
        <dbReference type="EMBL" id="MBB6132233.1"/>
    </source>
</evidence>
<sequence>MMQRVHLSACVTLLLTAGVAVAQARADDWVSYRDAYRAMVVFDKYGGPKHLLQNQLQVRPRAKGTLGDGASLLIKGRTLQTSLALDPLGRTTLPLLKAAYDENAVLAPNRPLGGFTVRPRISLALRADGSYDATELRAACEQALGFARHADASARSLACVGVRLVFPKTSADAGARVRAGSAETVLPVTRAPAFTGDVDDDFPVVTYRFAPAPAPADAAQVVTYHAPLAIVPVFE</sequence>
<protein>
    <submittedName>
        <fullName evidence="2">Uncharacterized protein</fullName>
    </submittedName>
</protein>
<name>A0A7W9U5Z6_9BURK</name>
<feature type="signal peptide" evidence="1">
    <location>
        <begin position="1"/>
        <end position="22"/>
    </location>
</feature>
<reference evidence="2 3" key="1">
    <citation type="submission" date="2020-08" db="EMBL/GenBank/DDBJ databases">
        <title>The Agave Microbiome: Exploring the role of microbial communities in plant adaptations to desert environments.</title>
        <authorList>
            <person name="Partida-Martinez L.P."/>
        </authorList>
    </citation>
    <scope>NUCLEOTIDE SEQUENCE [LARGE SCALE GENOMIC DNA]</scope>
    <source>
        <strain evidence="2 3">AT3.2</strain>
    </source>
</reference>
<comment type="caution">
    <text evidence="2">The sequence shown here is derived from an EMBL/GenBank/DDBJ whole genome shotgun (WGS) entry which is preliminary data.</text>
</comment>
<evidence type="ECO:0000256" key="1">
    <source>
        <dbReference type="SAM" id="SignalP"/>
    </source>
</evidence>
<accession>A0A7W9U5Z6</accession>
<gene>
    <name evidence="2" type="ORF">HD842_000344</name>
</gene>
<keyword evidence="3" id="KW-1185">Reference proteome</keyword>
<evidence type="ECO:0000313" key="3">
    <source>
        <dbReference type="Proteomes" id="UP000540787"/>
    </source>
</evidence>
<organism evidence="2 3">
    <name type="scientific">Massilia aurea</name>
    <dbReference type="NCBI Taxonomy" id="373040"/>
    <lineage>
        <taxon>Bacteria</taxon>
        <taxon>Pseudomonadati</taxon>
        <taxon>Pseudomonadota</taxon>
        <taxon>Betaproteobacteria</taxon>
        <taxon>Burkholderiales</taxon>
        <taxon>Oxalobacteraceae</taxon>
        <taxon>Telluria group</taxon>
        <taxon>Massilia</taxon>
    </lineage>
</organism>
<dbReference type="Proteomes" id="UP000540787">
    <property type="component" value="Unassembled WGS sequence"/>
</dbReference>
<proteinExistence type="predicted"/>
<dbReference type="EMBL" id="JACHBX010000001">
    <property type="protein sequence ID" value="MBB6132233.1"/>
    <property type="molecule type" value="Genomic_DNA"/>
</dbReference>